<dbReference type="PRINTS" id="PR00756">
    <property type="entry name" value="ALADIPTASE"/>
</dbReference>
<evidence type="ECO:0000256" key="3">
    <source>
        <dbReference type="ARBA" id="ARBA00022438"/>
    </source>
</evidence>
<evidence type="ECO:0000313" key="20">
    <source>
        <dbReference type="EMBL" id="ESP00388.1"/>
    </source>
</evidence>
<keyword evidence="7 16" id="KW-0378">Hydrolase</keyword>
<evidence type="ECO:0000256" key="2">
    <source>
        <dbReference type="ARBA" id="ARBA00010136"/>
    </source>
</evidence>
<evidence type="ECO:0000259" key="18">
    <source>
        <dbReference type="Pfam" id="PF11838"/>
    </source>
</evidence>
<feature type="binding site" evidence="14">
    <location>
        <position position="379"/>
    </location>
    <ligand>
        <name>Zn(2+)</name>
        <dbReference type="ChEBI" id="CHEBI:29105"/>
        <note>catalytic</note>
    </ligand>
</feature>
<accession>V4AT03</accession>
<keyword evidence="10" id="KW-0472">Membrane</keyword>
<dbReference type="Pfam" id="PF17900">
    <property type="entry name" value="Peptidase_M1_N"/>
    <property type="match status" value="1"/>
</dbReference>
<dbReference type="HOGENOM" id="CLU_003705_2_2_1"/>
<dbReference type="CTD" id="20250788"/>
<dbReference type="GO" id="GO:0006508">
    <property type="term" value="P:proteolysis"/>
    <property type="evidence" value="ECO:0007669"/>
    <property type="project" value="UniProtKB-KW"/>
</dbReference>
<dbReference type="GO" id="GO:0043171">
    <property type="term" value="P:peptide catabolic process"/>
    <property type="evidence" value="ECO:0007669"/>
    <property type="project" value="TreeGrafter"/>
</dbReference>
<evidence type="ECO:0000256" key="1">
    <source>
        <dbReference type="ARBA" id="ARBA00004236"/>
    </source>
</evidence>
<dbReference type="InterPro" id="IPR034016">
    <property type="entry name" value="M1_APN-typ"/>
</dbReference>
<dbReference type="InterPro" id="IPR045357">
    <property type="entry name" value="Aminopeptidase_N-like_N"/>
</dbReference>
<name>V4AT03_LOTGI</name>
<dbReference type="RefSeq" id="XP_009048909.1">
    <property type="nucleotide sequence ID" value="XM_009050661.1"/>
</dbReference>
<dbReference type="Pfam" id="PF01433">
    <property type="entry name" value="Peptidase_M1"/>
    <property type="match status" value="1"/>
</dbReference>
<dbReference type="FunFam" id="1.10.390.10:FF:000001">
    <property type="entry name" value="Aminopeptidase"/>
    <property type="match status" value="1"/>
</dbReference>
<feature type="domain" description="ERAP1-like C-terminal" evidence="18">
    <location>
        <begin position="620"/>
        <end position="939"/>
    </location>
</feature>
<protein>
    <recommendedName>
        <fullName evidence="16">Aminopeptidase</fullName>
        <ecNumber evidence="16">3.4.11.-</ecNumber>
    </recommendedName>
</protein>
<evidence type="ECO:0000256" key="5">
    <source>
        <dbReference type="ARBA" id="ARBA00022670"/>
    </source>
</evidence>
<dbReference type="FunFam" id="1.25.50.20:FF:000001">
    <property type="entry name" value="Aminopeptidase"/>
    <property type="match status" value="1"/>
</dbReference>
<dbReference type="STRING" id="225164.V4AT03"/>
<reference evidence="20 21" key="1">
    <citation type="journal article" date="2013" name="Nature">
        <title>Insights into bilaterian evolution from three spiralian genomes.</title>
        <authorList>
            <person name="Simakov O."/>
            <person name="Marletaz F."/>
            <person name="Cho S.J."/>
            <person name="Edsinger-Gonzales E."/>
            <person name="Havlak P."/>
            <person name="Hellsten U."/>
            <person name="Kuo D.H."/>
            <person name="Larsson T."/>
            <person name="Lv J."/>
            <person name="Arendt D."/>
            <person name="Savage R."/>
            <person name="Osoegawa K."/>
            <person name="de Jong P."/>
            <person name="Grimwood J."/>
            <person name="Chapman J.A."/>
            <person name="Shapiro H."/>
            <person name="Aerts A."/>
            <person name="Otillar R.P."/>
            <person name="Terry A.Y."/>
            <person name="Boore J.L."/>
            <person name="Grigoriev I.V."/>
            <person name="Lindberg D.R."/>
            <person name="Seaver E.C."/>
            <person name="Weisblat D.A."/>
            <person name="Putnam N.H."/>
            <person name="Rokhsar D.S."/>
        </authorList>
    </citation>
    <scope>NUCLEOTIDE SEQUENCE [LARGE SCALE GENOMIC DNA]</scope>
</reference>
<organism evidence="20 21">
    <name type="scientific">Lottia gigantea</name>
    <name type="common">Giant owl limpet</name>
    <dbReference type="NCBI Taxonomy" id="225164"/>
    <lineage>
        <taxon>Eukaryota</taxon>
        <taxon>Metazoa</taxon>
        <taxon>Spiralia</taxon>
        <taxon>Lophotrochozoa</taxon>
        <taxon>Mollusca</taxon>
        <taxon>Gastropoda</taxon>
        <taxon>Patellogastropoda</taxon>
        <taxon>Lottioidea</taxon>
        <taxon>Lottiidae</taxon>
        <taxon>Lottia</taxon>
    </lineage>
</organism>
<dbReference type="GO" id="GO:0005615">
    <property type="term" value="C:extracellular space"/>
    <property type="evidence" value="ECO:0007669"/>
    <property type="project" value="TreeGrafter"/>
</dbReference>
<evidence type="ECO:0000256" key="13">
    <source>
        <dbReference type="PIRSR" id="PIRSR634016-1"/>
    </source>
</evidence>
<dbReference type="InterPro" id="IPR042097">
    <property type="entry name" value="Aminopeptidase_N-like_N_sf"/>
</dbReference>
<evidence type="ECO:0000256" key="9">
    <source>
        <dbReference type="ARBA" id="ARBA00023049"/>
    </source>
</evidence>
<proteinExistence type="inferred from homology"/>
<dbReference type="Gene3D" id="1.25.50.20">
    <property type="match status" value="1"/>
</dbReference>
<evidence type="ECO:0000256" key="15">
    <source>
        <dbReference type="PIRSR" id="PIRSR634016-4"/>
    </source>
</evidence>
<dbReference type="EMBL" id="KB200718">
    <property type="protein sequence ID" value="ESP00388.1"/>
    <property type="molecule type" value="Genomic_DNA"/>
</dbReference>
<evidence type="ECO:0000256" key="14">
    <source>
        <dbReference type="PIRSR" id="PIRSR634016-3"/>
    </source>
</evidence>
<feature type="site" description="Transition state stabilizer" evidence="15">
    <location>
        <position position="465"/>
    </location>
</feature>
<dbReference type="CDD" id="cd09601">
    <property type="entry name" value="M1_APN-Q_like"/>
    <property type="match status" value="1"/>
</dbReference>
<evidence type="ECO:0000256" key="10">
    <source>
        <dbReference type="ARBA" id="ARBA00023136"/>
    </source>
</evidence>
<dbReference type="Gene3D" id="1.10.390.10">
    <property type="entry name" value="Neutral Protease Domain 2"/>
    <property type="match status" value="1"/>
</dbReference>
<dbReference type="FunFam" id="2.60.40.1910:FF:000003">
    <property type="entry name" value="Aminopeptidase"/>
    <property type="match status" value="1"/>
</dbReference>
<dbReference type="AlphaFoldDB" id="V4AT03"/>
<feature type="binding site" evidence="14">
    <location>
        <position position="383"/>
    </location>
    <ligand>
        <name>Zn(2+)</name>
        <dbReference type="ChEBI" id="CHEBI:29105"/>
        <note>catalytic</note>
    </ligand>
</feature>
<dbReference type="SUPFAM" id="SSF63737">
    <property type="entry name" value="Leukotriene A4 hydrolase N-terminal domain"/>
    <property type="match status" value="2"/>
</dbReference>
<keyword evidence="9 16" id="KW-0482">Metalloprotease</keyword>
<dbReference type="Pfam" id="PF11838">
    <property type="entry name" value="ERAP1_C"/>
    <property type="match status" value="1"/>
</dbReference>
<dbReference type="GO" id="GO:0005886">
    <property type="term" value="C:plasma membrane"/>
    <property type="evidence" value="ECO:0007669"/>
    <property type="project" value="UniProtKB-SubCell"/>
</dbReference>
<evidence type="ECO:0000259" key="17">
    <source>
        <dbReference type="Pfam" id="PF01433"/>
    </source>
</evidence>
<evidence type="ECO:0000256" key="12">
    <source>
        <dbReference type="ARBA" id="ARBA00023180"/>
    </source>
</evidence>
<keyword evidence="5 16" id="KW-0645">Protease</keyword>
<dbReference type="OrthoDB" id="510539at2759"/>
<evidence type="ECO:0000313" key="21">
    <source>
        <dbReference type="Proteomes" id="UP000030746"/>
    </source>
</evidence>
<keyword evidence="3 16" id="KW-0031">Aminopeptidase</keyword>
<dbReference type="EC" id="3.4.11.-" evidence="16"/>
<keyword evidence="21" id="KW-1185">Reference proteome</keyword>
<evidence type="ECO:0000256" key="11">
    <source>
        <dbReference type="ARBA" id="ARBA00023157"/>
    </source>
</evidence>
<keyword evidence="6 14" id="KW-0479">Metal-binding</keyword>
<evidence type="ECO:0000259" key="19">
    <source>
        <dbReference type="Pfam" id="PF17900"/>
    </source>
</evidence>
<dbReference type="OMA" id="EETEYMP"/>
<dbReference type="GeneID" id="20250788"/>
<feature type="binding site" evidence="14">
    <location>
        <position position="402"/>
    </location>
    <ligand>
        <name>Zn(2+)</name>
        <dbReference type="ChEBI" id="CHEBI:29105"/>
        <note>catalytic</note>
    </ligand>
</feature>
<evidence type="ECO:0000256" key="4">
    <source>
        <dbReference type="ARBA" id="ARBA00022475"/>
    </source>
</evidence>
<dbReference type="KEGG" id="lgi:LOTGIDRAFT_238559"/>
<evidence type="ECO:0000256" key="16">
    <source>
        <dbReference type="RuleBase" id="RU364040"/>
    </source>
</evidence>
<keyword evidence="12" id="KW-0325">Glycoprotein</keyword>
<keyword evidence="11" id="KW-1015">Disulfide bond</keyword>
<dbReference type="InterPro" id="IPR024571">
    <property type="entry name" value="ERAP1-like_C_dom"/>
</dbReference>
<gene>
    <name evidence="20" type="ORF">LOTGIDRAFT_238559</name>
</gene>
<dbReference type="InterPro" id="IPR050344">
    <property type="entry name" value="Peptidase_M1_aminopeptidases"/>
</dbReference>
<evidence type="ECO:0000256" key="7">
    <source>
        <dbReference type="ARBA" id="ARBA00022801"/>
    </source>
</evidence>
<feature type="domain" description="Aminopeptidase N-like N-terminal" evidence="19">
    <location>
        <begin position="29"/>
        <end position="199"/>
    </location>
</feature>
<feature type="active site" description="Proton acceptor" evidence="13">
    <location>
        <position position="380"/>
    </location>
</feature>
<dbReference type="PANTHER" id="PTHR11533">
    <property type="entry name" value="PROTEASE M1 ZINC METALLOPROTEASE"/>
    <property type="match status" value="1"/>
</dbReference>
<dbReference type="GO" id="GO:0070006">
    <property type="term" value="F:metalloaminopeptidase activity"/>
    <property type="evidence" value="ECO:0007669"/>
    <property type="project" value="TreeGrafter"/>
</dbReference>
<keyword evidence="4" id="KW-1003">Cell membrane</keyword>
<evidence type="ECO:0000256" key="8">
    <source>
        <dbReference type="ARBA" id="ARBA00022833"/>
    </source>
</evidence>
<dbReference type="InterPro" id="IPR014782">
    <property type="entry name" value="Peptidase_M1_dom"/>
</dbReference>
<feature type="domain" description="Peptidase M1 membrane alanine aminopeptidase" evidence="17">
    <location>
        <begin position="307"/>
        <end position="529"/>
    </location>
</feature>
<dbReference type="MEROPS" id="M01.010"/>
<sequence length="962" mass="110703">MGTTMKPGGTGTTMKPAKIDVRLPLHMEPIHYDVELQPNMYNNKPETFTFNGYARIHMKCVAASNNVTLHINKLNITDGSMKFGRQDMSAAPGISSWTIDKERQFLIIYLNDNMEENKEYYVEMRFVGPLKDDLAGLYLSTYEYQNVTKYMATTQLQPTDGRRVFPCFDEPAIKATFNTTLVRMNTTKSISNMPITSTQPRYMATSMLAPIEGRRIFPCFDEPGIKASFNVTLVRSSSTKAISNMPIRETVSRSNGMVADVFERTPKMSVYLLAFIVGDLEFIEKTTSKNIRYRTWSTLGKTDQAQYALETGVKIITYFSDFFEVPFPLPKQDMVAIPDFSAGAMENWGLIIYRETAMLYKPGVSSEGNKQRVAVVVSHELAHQWFGNLVTPSWWDDLWLNEGFASFVEYLGVDHVHPDWKMFDQFVVEDLQDVFDFDGLTTSHPVYVPVGHPDEINEIFDRISYAKGASIIRMMRFFLGDETFRLGLKRYLNSRKFDAAFHDDLWSSLTQQATADSKNIDVKKIMDTWTLQMNYPVVKVTKQGASRLRLTQQRYLRDPTATDPMKYTSKFGYKWTIPFTYTSSNVRDFNQTDADVVWFYKEDDNLNIDASNLPTGENSWILANVQQYGFYRVNYDESNWMALINQLKTDHTVIHPINRAQIINDAWSLAAAGHINMSIALQTVEYLGKEMEFVPRRAANRELENVQRMLSKSDIYGAWKEFIISRVKVPFDILTMDNTNAPHLQSYLRSEVVSVACDYDYQPCVTNATLLFKQWMNNPSNNPIDPGLKTQVYCTAVQYGGIAEWNFAFNQYKTSNVAAEQSRLLRALACTREMWLLNRYLTKAVNQDEIRKQDSLSIIIYVSSHTISRDLTWNFVRENWKKISDDFAVSLFQFTRMIGRVTEAFNTEFDLKQLEAFVKSQPYLGSGQRAFEQAVEKTKSNIKWMKNNYGTIKSWLSSLNFK</sequence>
<dbReference type="InterPro" id="IPR027268">
    <property type="entry name" value="Peptidase_M4/M1_CTD_sf"/>
</dbReference>
<dbReference type="GO" id="GO:0005737">
    <property type="term" value="C:cytoplasm"/>
    <property type="evidence" value="ECO:0007669"/>
    <property type="project" value="TreeGrafter"/>
</dbReference>
<evidence type="ECO:0000256" key="6">
    <source>
        <dbReference type="ARBA" id="ARBA00022723"/>
    </source>
</evidence>
<comment type="subcellular location">
    <subcellularLocation>
        <location evidence="1">Cell membrane</location>
    </subcellularLocation>
</comment>
<comment type="cofactor">
    <cofactor evidence="14 16">
        <name>Zn(2+)</name>
        <dbReference type="ChEBI" id="CHEBI:29105"/>
    </cofactor>
    <text evidence="14 16">Binds 1 zinc ion per subunit.</text>
</comment>
<keyword evidence="8 14" id="KW-0862">Zinc</keyword>
<dbReference type="SUPFAM" id="SSF55486">
    <property type="entry name" value="Metalloproteases ('zincins'), catalytic domain"/>
    <property type="match status" value="1"/>
</dbReference>
<dbReference type="GO" id="GO:0042277">
    <property type="term" value="F:peptide binding"/>
    <property type="evidence" value="ECO:0007669"/>
    <property type="project" value="TreeGrafter"/>
</dbReference>
<dbReference type="PANTHER" id="PTHR11533:SF294">
    <property type="entry name" value="THYROTROPIN-RELEASING HORMONE-DEGRADING ECTOENZYME"/>
    <property type="match status" value="1"/>
</dbReference>
<dbReference type="Gene3D" id="2.60.40.1910">
    <property type="match status" value="1"/>
</dbReference>
<comment type="similarity">
    <text evidence="2 16">Belongs to the peptidase M1 family.</text>
</comment>
<dbReference type="Gene3D" id="2.60.40.1730">
    <property type="entry name" value="tricorn interacting facor f3 domain"/>
    <property type="match status" value="2"/>
</dbReference>
<dbReference type="Proteomes" id="UP000030746">
    <property type="component" value="Unassembled WGS sequence"/>
</dbReference>
<dbReference type="InterPro" id="IPR001930">
    <property type="entry name" value="Peptidase_M1"/>
</dbReference>
<dbReference type="GO" id="GO:0008270">
    <property type="term" value="F:zinc ion binding"/>
    <property type="evidence" value="ECO:0007669"/>
    <property type="project" value="UniProtKB-UniRule"/>
</dbReference>